<dbReference type="GO" id="GO:0003676">
    <property type="term" value="F:nucleic acid binding"/>
    <property type="evidence" value="ECO:0007669"/>
    <property type="project" value="InterPro"/>
</dbReference>
<dbReference type="InterPro" id="IPR045166">
    <property type="entry name" value="Spp2-like"/>
</dbReference>
<dbReference type="OrthoDB" id="5577072at2759"/>
<comment type="subcellular location">
    <subcellularLocation>
        <location evidence="1">Nucleus</location>
    </subcellularLocation>
</comment>
<dbReference type="PANTHER" id="PTHR15818:SF2">
    <property type="entry name" value="G-PATCH DOMAIN AND KOW MOTIFS-CONTAINING PROTEIN"/>
    <property type="match status" value="1"/>
</dbReference>
<sequence length="388" mass="44369">MEQGEGDGVGGGGGEKKVTKFSFSVAKPSNRRPPLPPKVKEKEAVVVEYVTSVDAEAGIVVANPRAGSGARAVPKQENSWRPEKRMKNIMMESDATKSTDETFIVEETIGAGPKPNVQYGLTVIERVENWDGVEASAPVRRVSLKEIEDQKLKEDLANLPEEATLDQYEELPVEEFGEALLRGMGWEKGKPIGRNSKTIVTVPELVRRPGTLGLGAVPVPPKATEKKYIKPGETREKGRAEYVKAKGSGDMRREENVRSEEPRERRREEKSRKNGSDEYGKSRDSRETRRDRDPREKTRDEYSKSKDSWDHRREEEPREHGSEEYRKSRDSRSHRRDDHSDSSDFGERKREEHTESRGSRDKRREEYSKRSEPRESRRDHKGSDRRSR</sequence>
<dbReference type="AlphaFoldDB" id="A0A2K1L6F1"/>
<accession>A0A2K1L6F1</accession>
<keyword evidence="2" id="KW-0539">Nucleus</keyword>
<dbReference type="GeneID" id="112291111"/>
<evidence type="ECO:0000256" key="3">
    <source>
        <dbReference type="SAM" id="MobiDB-lite"/>
    </source>
</evidence>
<dbReference type="Gramene" id="Pp3c1_630V3.1">
    <property type="protein sequence ID" value="PAC:32967102.CDS.1"/>
    <property type="gene ID" value="Pp3c1_630"/>
</dbReference>
<dbReference type="EnsemblPlants" id="Pp3c1_630V3.2">
    <property type="protein sequence ID" value="PAC:32967103.CDS.1"/>
    <property type="gene ID" value="Pp3c1_630"/>
</dbReference>
<dbReference type="Gramene" id="Pp3c1_630V3.2">
    <property type="protein sequence ID" value="PAC:32967103.CDS.1"/>
    <property type="gene ID" value="Pp3c1_630"/>
</dbReference>
<dbReference type="GO" id="GO:0005681">
    <property type="term" value="C:spliceosomal complex"/>
    <property type="evidence" value="ECO:0000318"/>
    <property type="project" value="GO_Central"/>
</dbReference>
<dbReference type="InterPro" id="IPR000467">
    <property type="entry name" value="G_patch_dom"/>
</dbReference>
<dbReference type="STRING" id="3218.A0A2K1L6F1"/>
<keyword evidence="7" id="KW-1185">Reference proteome</keyword>
<dbReference type="GO" id="GO:0000398">
    <property type="term" value="P:mRNA splicing, via spliceosome"/>
    <property type="evidence" value="ECO:0000318"/>
    <property type="project" value="GO_Central"/>
</dbReference>
<name>A0A2K1L6F1_PHYPA</name>
<gene>
    <name evidence="6" type="primary">LOC112291111</name>
    <name evidence="5" type="ORF">PHYPA_000039</name>
</gene>
<dbReference type="SMART" id="SM00443">
    <property type="entry name" value="G_patch"/>
    <property type="match status" value="1"/>
</dbReference>
<feature type="region of interest" description="Disordered" evidence="3">
    <location>
        <begin position="210"/>
        <end position="388"/>
    </location>
</feature>
<evidence type="ECO:0000313" key="7">
    <source>
        <dbReference type="Proteomes" id="UP000006727"/>
    </source>
</evidence>
<feature type="region of interest" description="Disordered" evidence="3">
    <location>
        <begin position="1"/>
        <end position="38"/>
    </location>
</feature>
<dbReference type="EMBL" id="ABEU02000001">
    <property type="protein sequence ID" value="PNR61616.1"/>
    <property type="molecule type" value="Genomic_DNA"/>
</dbReference>
<reference evidence="5 7" key="2">
    <citation type="journal article" date="2018" name="Plant J.">
        <title>The Physcomitrella patens chromosome-scale assembly reveals moss genome structure and evolution.</title>
        <authorList>
            <person name="Lang D."/>
            <person name="Ullrich K.K."/>
            <person name="Murat F."/>
            <person name="Fuchs J."/>
            <person name="Jenkins J."/>
            <person name="Haas F.B."/>
            <person name="Piednoel M."/>
            <person name="Gundlach H."/>
            <person name="Van Bel M."/>
            <person name="Meyberg R."/>
            <person name="Vives C."/>
            <person name="Morata J."/>
            <person name="Symeonidi A."/>
            <person name="Hiss M."/>
            <person name="Muchero W."/>
            <person name="Kamisugi Y."/>
            <person name="Saleh O."/>
            <person name="Blanc G."/>
            <person name="Decker E.L."/>
            <person name="van Gessel N."/>
            <person name="Grimwood J."/>
            <person name="Hayes R.D."/>
            <person name="Graham S.W."/>
            <person name="Gunter L.E."/>
            <person name="McDaniel S.F."/>
            <person name="Hoernstein S.N.W."/>
            <person name="Larsson A."/>
            <person name="Li F.W."/>
            <person name="Perroud P.F."/>
            <person name="Phillips J."/>
            <person name="Ranjan P."/>
            <person name="Rokshar D.S."/>
            <person name="Rothfels C.J."/>
            <person name="Schneider L."/>
            <person name="Shu S."/>
            <person name="Stevenson D.W."/>
            <person name="Thummler F."/>
            <person name="Tillich M."/>
            <person name="Villarreal Aguilar J.C."/>
            <person name="Widiez T."/>
            <person name="Wong G.K."/>
            <person name="Wymore A."/>
            <person name="Zhang Y."/>
            <person name="Zimmer A.D."/>
            <person name="Quatrano R.S."/>
            <person name="Mayer K.F.X."/>
            <person name="Goodstein D."/>
            <person name="Casacuberta J.M."/>
            <person name="Vandepoele K."/>
            <person name="Reski R."/>
            <person name="Cuming A.C."/>
            <person name="Tuskan G.A."/>
            <person name="Maumus F."/>
            <person name="Salse J."/>
            <person name="Schmutz J."/>
            <person name="Rensing S.A."/>
        </authorList>
    </citation>
    <scope>NUCLEOTIDE SEQUENCE [LARGE SCALE GENOMIC DNA]</scope>
    <source>
        <strain evidence="6 7">cv. Gransden 2004</strain>
    </source>
</reference>
<evidence type="ECO:0000256" key="1">
    <source>
        <dbReference type="ARBA" id="ARBA00004123"/>
    </source>
</evidence>
<reference evidence="5 7" key="1">
    <citation type="journal article" date="2008" name="Science">
        <title>The Physcomitrella genome reveals evolutionary insights into the conquest of land by plants.</title>
        <authorList>
            <person name="Rensing S."/>
            <person name="Lang D."/>
            <person name="Zimmer A."/>
            <person name="Terry A."/>
            <person name="Salamov A."/>
            <person name="Shapiro H."/>
            <person name="Nishiyama T."/>
            <person name="Perroud P.-F."/>
            <person name="Lindquist E."/>
            <person name="Kamisugi Y."/>
            <person name="Tanahashi T."/>
            <person name="Sakakibara K."/>
            <person name="Fujita T."/>
            <person name="Oishi K."/>
            <person name="Shin-I T."/>
            <person name="Kuroki Y."/>
            <person name="Toyoda A."/>
            <person name="Suzuki Y."/>
            <person name="Hashimoto A."/>
            <person name="Yamaguchi K."/>
            <person name="Sugano A."/>
            <person name="Kohara Y."/>
            <person name="Fujiyama A."/>
            <person name="Anterola A."/>
            <person name="Aoki S."/>
            <person name="Ashton N."/>
            <person name="Barbazuk W.B."/>
            <person name="Barker E."/>
            <person name="Bennetzen J."/>
            <person name="Bezanilla M."/>
            <person name="Blankenship R."/>
            <person name="Cho S.H."/>
            <person name="Dutcher S."/>
            <person name="Estelle M."/>
            <person name="Fawcett J.A."/>
            <person name="Gundlach H."/>
            <person name="Hanada K."/>
            <person name="Heyl A."/>
            <person name="Hicks K.A."/>
            <person name="Hugh J."/>
            <person name="Lohr M."/>
            <person name="Mayer K."/>
            <person name="Melkozernov A."/>
            <person name="Murata T."/>
            <person name="Nelson D."/>
            <person name="Pils B."/>
            <person name="Prigge M."/>
            <person name="Reiss B."/>
            <person name="Renner T."/>
            <person name="Rombauts S."/>
            <person name="Rushton P."/>
            <person name="Sanderfoot A."/>
            <person name="Schween G."/>
            <person name="Shiu S.-H."/>
            <person name="Stueber K."/>
            <person name="Theodoulou F.L."/>
            <person name="Tu H."/>
            <person name="Van de Peer Y."/>
            <person name="Verrier P.J."/>
            <person name="Waters E."/>
            <person name="Wood A."/>
            <person name="Yang L."/>
            <person name="Cove D."/>
            <person name="Cuming A."/>
            <person name="Hasebe M."/>
            <person name="Lucas S."/>
            <person name="Mishler D.B."/>
            <person name="Reski R."/>
            <person name="Grigoriev I."/>
            <person name="Quatrano R.S."/>
            <person name="Boore J.L."/>
        </authorList>
    </citation>
    <scope>NUCLEOTIDE SEQUENCE [LARGE SCALE GENOMIC DNA]</scope>
    <source>
        <strain evidence="6 7">cv. Gransden 2004</strain>
    </source>
</reference>
<evidence type="ECO:0000259" key="4">
    <source>
        <dbReference type="PROSITE" id="PS50174"/>
    </source>
</evidence>
<feature type="compositionally biased region" description="Basic and acidic residues" evidence="3">
    <location>
        <begin position="223"/>
        <end position="388"/>
    </location>
</feature>
<reference evidence="6" key="3">
    <citation type="submission" date="2020-12" db="UniProtKB">
        <authorList>
            <consortium name="EnsemblPlants"/>
        </authorList>
    </citation>
    <scope>IDENTIFICATION</scope>
</reference>
<dbReference type="InterPro" id="IPR026822">
    <property type="entry name" value="Spp2/MOS2_G-patch"/>
</dbReference>
<dbReference type="PANTHER" id="PTHR15818">
    <property type="entry name" value="G PATCH AND KOW-CONTAINING"/>
    <property type="match status" value="1"/>
</dbReference>
<dbReference type="PROSITE" id="PS50174">
    <property type="entry name" value="G_PATCH"/>
    <property type="match status" value="1"/>
</dbReference>
<feature type="compositionally biased region" description="Gly residues" evidence="3">
    <location>
        <begin position="1"/>
        <end position="13"/>
    </location>
</feature>
<dbReference type="Proteomes" id="UP000006727">
    <property type="component" value="Chromosome 1"/>
</dbReference>
<evidence type="ECO:0000256" key="2">
    <source>
        <dbReference type="ARBA" id="ARBA00023242"/>
    </source>
</evidence>
<dbReference type="Pfam" id="PF12656">
    <property type="entry name" value="G-patch_2"/>
    <property type="match status" value="1"/>
</dbReference>
<proteinExistence type="predicted"/>
<feature type="domain" description="G-patch" evidence="4">
    <location>
        <begin position="173"/>
        <end position="219"/>
    </location>
</feature>
<evidence type="ECO:0000313" key="6">
    <source>
        <dbReference type="EnsemblPlants" id="PAC:32967102.CDS.1"/>
    </source>
</evidence>
<protein>
    <recommendedName>
        <fullName evidence="4">G-patch domain-containing protein</fullName>
    </recommendedName>
</protein>
<dbReference type="RefSeq" id="XP_024394324.1">
    <property type="nucleotide sequence ID" value="XM_024538556.2"/>
</dbReference>
<dbReference type="PaxDb" id="3218-PP1S283_81V6.1"/>
<dbReference type="EnsemblPlants" id="Pp3c1_630V3.1">
    <property type="protein sequence ID" value="PAC:32967102.CDS.1"/>
    <property type="gene ID" value="Pp3c1_630"/>
</dbReference>
<organism evidence="5">
    <name type="scientific">Physcomitrium patens</name>
    <name type="common">Spreading-leaved earth moss</name>
    <name type="synonym">Physcomitrella patens</name>
    <dbReference type="NCBI Taxonomy" id="3218"/>
    <lineage>
        <taxon>Eukaryota</taxon>
        <taxon>Viridiplantae</taxon>
        <taxon>Streptophyta</taxon>
        <taxon>Embryophyta</taxon>
        <taxon>Bryophyta</taxon>
        <taxon>Bryophytina</taxon>
        <taxon>Bryopsida</taxon>
        <taxon>Funariidae</taxon>
        <taxon>Funariales</taxon>
        <taxon>Funariaceae</taxon>
        <taxon>Physcomitrium</taxon>
    </lineage>
</organism>
<evidence type="ECO:0000313" key="5">
    <source>
        <dbReference type="EMBL" id="PNR61616.1"/>
    </source>
</evidence>